<reference evidence="2 3" key="1">
    <citation type="submission" date="2019-02" db="EMBL/GenBank/DDBJ databases">
        <title>Genomic Encyclopedia of Type Strains, Phase IV (KMG-IV): sequencing the most valuable type-strain genomes for metagenomic binning, comparative biology and taxonomic classification.</title>
        <authorList>
            <person name="Goeker M."/>
        </authorList>
    </citation>
    <scope>NUCLEOTIDE SEQUENCE [LARGE SCALE GENOMIC DNA]</scope>
    <source>
        <strain evidence="2 3">K24</strain>
    </source>
</reference>
<evidence type="ECO:0000313" key="2">
    <source>
        <dbReference type="EMBL" id="RZS81133.1"/>
    </source>
</evidence>
<organism evidence="2 3">
    <name type="scientific">Pigmentiphaga kullae</name>
    <dbReference type="NCBI Taxonomy" id="151784"/>
    <lineage>
        <taxon>Bacteria</taxon>
        <taxon>Pseudomonadati</taxon>
        <taxon>Pseudomonadota</taxon>
        <taxon>Betaproteobacteria</taxon>
        <taxon>Burkholderiales</taxon>
        <taxon>Alcaligenaceae</taxon>
        <taxon>Pigmentiphaga</taxon>
    </lineage>
</organism>
<gene>
    <name evidence="2" type="ORF">EV675_3751</name>
</gene>
<proteinExistence type="predicted"/>
<keyword evidence="1" id="KW-0732">Signal</keyword>
<dbReference type="Pfam" id="PF10460">
    <property type="entry name" value="Peptidase_M30"/>
    <property type="match status" value="1"/>
</dbReference>
<protein>
    <submittedName>
        <fullName evidence="2">Peptidase M30-like protein</fullName>
    </submittedName>
</protein>
<comment type="caution">
    <text evidence="2">The sequence shown here is derived from an EMBL/GenBank/DDBJ whole genome shotgun (WGS) entry which is preliminary data.</text>
</comment>
<feature type="chain" id="PRO_5020905581" evidence="1">
    <location>
        <begin position="29"/>
        <end position="555"/>
    </location>
</feature>
<sequence length="555" mass="60033">MLSFSLRMHTLPLRLALLGPALVLSACGGDGAVTPDTPEPPPPAVAQLAVDCSGPHCGAVDAHRYLGSGVGIWQYTNTTGERREVEIDISGLAGKDVQLIMTNHGDAPQKMPGIELFERSPYPADAPAAARRAPAFSLAVPFAAEQATEKRATEKQATASRAVAPASVVGATRPWWVDTWTEGRVERPFTLYRQGQAQGPDGPRRVNIWLEDDQYGDALVSDAMLDALLQRVATGPHAVYARATDLAGEPWGPHETAGAIPPAQDLNIVLGKELAYVSYPGGRDLRIRQQTGNPDFDEYVRTSNEALAVYLTTERFYQPDDYYASGEPAAAMALMLTQMANIYHRSALPANDQSFEPWLDMMTALMMQDILYLPGIDAYQPVGDIYRWYWLSGGAADGFNCDLKTARDANGNSCYVLGVQASLGAYLLRQYGIGFYRQLLRNTSSSDSWAILDDAIRQAGGEGADAALRRFATNIALLPAAASPKGYGLPERTDGAYTLAAIDGATYASELALPTDTIMTLMPRAFFPFARPAVRDTYRENIAVPPHASLSVVVR</sequence>
<dbReference type="RefSeq" id="WP_130358708.1">
    <property type="nucleotide sequence ID" value="NZ_SGXC01000002.1"/>
</dbReference>
<dbReference type="OrthoDB" id="8672078at2"/>
<keyword evidence="3" id="KW-1185">Reference proteome</keyword>
<dbReference type="PROSITE" id="PS51257">
    <property type="entry name" value="PROKAR_LIPOPROTEIN"/>
    <property type="match status" value="1"/>
</dbReference>
<evidence type="ECO:0000313" key="3">
    <source>
        <dbReference type="Proteomes" id="UP000292445"/>
    </source>
</evidence>
<dbReference type="InterPro" id="IPR019501">
    <property type="entry name" value="Peptidase_M30_hyicolysin"/>
</dbReference>
<accession>A0A4Q7NDT8</accession>
<name>A0A4Q7NDT8_9BURK</name>
<dbReference type="AlphaFoldDB" id="A0A4Q7NDT8"/>
<feature type="signal peptide" evidence="1">
    <location>
        <begin position="1"/>
        <end position="28"/>
    </location>
</feature>
<dbReference type="EMBL" id="SGXC01000002">
    <property type="protein sequence ID" value="RZS81133.1"/>
    <property type="molecule type" value="Genomic_DNA"/>
</dbReference>
<evidence type="ECO:0000256" key="1">
    <source>
        <dbReference type="SAM" id="SignalP"/>
    </source>
</evidence>
<dbReference type="Proteomes" id="UP000292445">
    <property type="component" value="Unassembled WGS sequence"/>
</dbReference>